<evidence type="ECO:0000256" key="1">
    <source>
        <dbReference type="SAM" id="SignalP"/>
    </source>
</evidence>
<sequence length="220" mass="23436">MTTISHFVCLCCVLQSVIWPVKGTYYIKPTGRYEITEIPLPSSVIEQLEQNNRYSPVQGPVTPTGVMIQTAPTIHIQVPKPVSCPPPATCPCPCPQPSHTGNLASSLRPLPRNDNETKNCPSLCICVCTDAIQTKIKFPNVPGGQIPVIRPSKSGLEPSFSSVTSPSQFRGTVVPSVQTAAGVTPKIQMPSSSSTVSYIAQQSPSYLTCTSIGGTNFCSS</sequence>
<reference evidence="2 3" key="1">
    <citation type="submission" date="2022-05" db="EMBL/GenBank/DDBJ databases">
        <authorList>
            <consortium name="Genoscope - CEA"/>
            <person name="William W."/>
        </authorList>
    </citation>
    <scope>NUCLEOTIDE SEQUENCE [LARGE SCALE GENOMIC DNA]</scope>
</reference>
<comment type="caution">
    <text evidence="2">The sequence shown here is derived from an EMBL/GenBank/DDBJ whole genome shotgun (WGS) entry which is preliminary data.</text>
</comment>
<evidence type="ECO:0000313" key="3">
    <source>
        <dbReference type="Proteomes" id="UP001159427"/>
    </source>
</evidence>
<protein>
    <submittedName>
        <fullName evidence="2">Uncharacterized protein</fullName>
    </submittedName>
</protein>
<dbReference type="EMBL" id="CALNXI010001184">
    <property type="protein sequence ID" value="CAH3159130.1"/>
    <property type="molecule type" value="Genomic_DNA"/>
</dbReference>
<proteinExistence type="predicted"/>
<name>A0ABN8QB97_9CNID</name>
<feature type="chain" id="PRO_5047081626" evidence="1">
    <location>
        <begin position="24"/>
        <end position="220"/>
    </location>
</feature>
<keyword evidence="3" id="KW-1185">Reference proteome</keyword>
<organism evidence="2 3">
    <name type="scientific">Porites evermanni</name>
    <dbReference type="NCBI Taxonomy" id="104178"/>
    <lineage>
        <taxon>Eukaryota</taxon>
        <taxon>Metazoa</taxon>
        <taxon>Cnidaria</taxon>
        <taxon>Anthozoa</taxon>
        <taxon>Hexacorallia</taxon>
        <taxon>Scleractinia</taxon>
        <taxon>Fungiina</taxon>
        <taxon>Poritidae</taxon>
        <taxon>Porites</taxon>
    </lineage>
</organism>
<gene>
    <name evidence="2" type="ORF">PEVE_00003105</name>
</gene>
<evidence type="ECO:0000313" key="2">
    <source>
        <dbReference type="EMBL" id="CAH3159130.1"/>
    </source>
</evidence>
<keyword evidence="1" id="KW-0732">Signal</keyword>
<dbReference type="Proteomes" id="UP001159427">
    <property type="component" value="Unassembled WGS sequence"/>
</dbReference>
<feature type="signal peptide" evidence="1">
    <location>
        <begin position="1"/>
        <end position="23"/>
    </location>
</feature>
<accession>A0ABN8QB97</accession>